<dbReference type="Pfam" id="PF01122">
    <property type="entry name" value="Cobalamin_bind"/>
    <property type="match status" value="1"/>
</dbReference>
<keyword evidence="5" id="KW-1015">Disulfide bond</keyword>
<keyword evidence="7" id="KW-1185">Reference proteome</keyword>
<dbReference type="AlphaFoldDB" id="A0A4Y2HPT5"/>
<evidence type="ECO:0000313" key="6">
    <source>
        <dbReference type="EMBL" id="GBM67099.1"/>
    </source>
</evidence>
<protein>
    <recommendedName>
        <fullName evidence="8">Gastric intrinsic factor</fullName>
    </recommendedName>
</protein>
<feature type="binding site" evidence="4">
    <location>
        <begin position="279"/>
        <end position="281"/>
    </location>
    <ligand>
        <name>cyanocob(III)alamin</name>
        <dbReference type="ChEBI" id="CHEBI:17439"/>
    </ligand>
</feature>
<dbReference type="OrthoDB" id="6421775at2759"/>
<dbReference type="GO" id="GO:0015889">
    <property type="term" value="P:cobalamin transport"/>
    <property type="evidence" value="ECO:0007669"/>
    <property type="project" value="InterPro"/>
</dbReference>
<proteinExistence type="predicted"/>
<evidence type="ECO:0000256" key="5">
    <source>
        <dbReference type="PIRSR" id="PIRSR602157-2"/>
    </source>
</evidence>
<evidence type="ECO:0000313" key="7">
    <source>
        <dbReference type="Proteomes" id="UP000499080"/>
    </source>
</evidence>
<dbReference type="InterPro" id="IPR051588">
    <property type="entry name" value="Cobalamin_Transport"/>
</dbReference>
<dbReference type="Gene3D" id="1.50.10.20">
    <property type="match status" value="1"/>
</dbReference>
<keyword evidence="4" id="KW-0170">Cobalt</keyword>
<dbReference type="PANTHER" id="PTHR10559">
    <property type="entry name" value="TRANSCOBALAMIN-1/GASTRIC INTRINSIC FACTOR"/>
    <property type="match status" value="1"/>
</dbReference>
<dbReference type="EMBL" id="BGPR01002061">
    <property type="protein sequence ID" value="GBM67099.1"/>
    <property type="molecule type" value="Genomic_DNA"/>
</dbReference>
<evidence type="ECO:0008006" key="8">
    <source>
        <dbReference type="Google" id="ProtNLM"/>
    </source>
</evidence>
<dbReference type="PANTHER" id="PTHR10559:SF18">
    <property type="entry name" value="TRANSCOBALAMIN II"/>
    <property type="match status" value="1"/>
</dbReference>
<accession>A0A4Y2HPT5</accession>
<dbReference type="PROSITE" id="PS51257">
    <property type="entry name" value="PROKAR_LIPOPROTEIN"/>
    <property type="match status" value="1"/>
</dbReference>
<reference evidence="6 7" key="1">
    <citation type="journal article" date="2019" name="Sci. Rep.">
        <title>Orb-weaving spider Araneus ventricosus genome elucidates the spidroin gene catalogue.</title>
        <authorList>
            <person name="Kono N."/>
            <person name="Nakamura H."/>
            <person name="Ohtoshi R."/>
            <person name="Moran D.A.P."/>
            <person name="Shinohara A."/>
            <person name="Yoshida Y."/>
            <person name="Fujiwara M."/>
            <person name="Mori M."/>
            <person name="Tomita M."/>
            <person name="Arakawa K."/>
        </authorList>
    </citation>
    <scope>NUCLEOTIDE SEQUENCE [LARGE SCALE GENOMIC DNA]</scope>
</reference>
<feature type="binding site" evidence="4">
    <location>
        <position position="126"/>
    </location>
    <ligand>
        <name>cyanocob(III)alamin</name>
        <dbReference type="ChEBI" id="CHEBI:17439"/>
    </ligand>
</feature>
<name>A0A4Y2HPT5_ARAVE</name>
<keyword evidence="2" id="KW-0964">Secreted</keyword>
<evidence type="ECO:0000256" key="3">
    <source>
        <dbReference type="ARBA" id="ARBA00022729"/>
    </source>
</evidence>
<evidence type="ECO:0000256" key="2">
    <source>
        <dbReference type="ARBA" id="ARBA00022525"/>
    </source>
</evidence>
<gene>
    <name evidence="6" type="ORF">AVEN_67601_1</name>
</gene>
<dbReference type="GO" id="GO:0031419">
    <property type="term" value="F:cobalamin binding"/>
    <property type="evidence" value="ECO:0007669"/>
    <property type="project" value="InterPro"/>
</dbReference>
<dbReference type="Gene3D" id="2.170.130.30">
    <property type="match status" value="1"/>
</dbReference>
<keyword evidence="3" id="KW-0732">Signal</keyword>
<comment type="subcellular location">
    <subcellularLocation>
        <location evidence="1">Secreted</location>
    </subcellularLocation>
</comment>
<feature type="binding site" evidence="4">
    <location>
        <position position="83"/>
    </location>
    <ligand>
        <name>cyanocob(III)alamin</name>
        <dbReference type="ChEBI" id="CHEBI:17439"/>
    </ligand>
</feature>
<organism evidence="6 7">
    <name type="scientific">Araneus ventricosus</name>
    <name type="common">Orbweaver spider</name>
    <name type="synonym">Epeira ventricosa</name>
    <dbReference type="NCBI Taxonomy" id="182803"/>
    <lineage>
        <taxon>Eukaryota</taxon>
        <taxon>Metazoa</taxon>
        <taxon>Ecdysozoa</taxon>
        <taxon>Arthropoda</taxon>
        <taxon>Chelicerata</taxon>
        <taxon>Arachnida</taxon>
        <taxon>Araneae</taxon>
        <taxon>Araneomorphae</taxon>
        <taxon>Entelegynae</taxon>
        <taxon>Araneoidea</taxon>
        <taxon>Araneidae</taxon>
        <taxon>Araneus</taxon>
    </lineage>
</organism>
<evidence type="ECO:0000256" key="4">
    <source>
        <dbReference type="PIRSR" id="PIRSR602157-1"/>
    </source>
</evidence>
<dbReference type="InterPro" id="IPR002157">
    <property type="entry name" value="Cbl-bd_prot"/>
</dbReference>
<dbReference type="Proteomes" id="UP000499080">
    <property type="component" value="Unassembled WGS sequence"/>
</dbReference>
<comment type="caution">
    <text evidence="6">The sequence shown here is derived from an EMBL/GenBank/DDBJ whole genome shotgun (WGS) entry which is preliminary data.</text>
</comment>
<sequence length="321" mass="36191">MKLTDLALYINALLASCKDPKNFYGENLVNTLRNGVNSAHRETTFVNPSVYLTLCLNNATTHDDTRKLHELFLSRNAAIGRIDIQALTMLTITCIYRNKNLFSESAYDGLRRKFLQKMNTGGLPGNVYEASLLVQALQELESTLPGLPEFILKQQKEDGSFGSILATYLALPVLAGRSLLQMNEHCGQRFSTDLAPIEVLKNTKRRRMYVQYSLNYDYPLEVTETINMRVAEGTKFLDVMRLAQEINPKFRFMLDGNREVPVVYSIGGIPNDAEKGKYWTLYLAPSGRVKGEAGRLAAYSGNIKQLIPHAGDEFVFWMKSL</sequence>
<dbReference type="GO" id="GO:0005615">
    <property type="term" value="C:extracellular space"/>
    <property type="evidence" value="ECO:0007669"/>
    <property type="project" value="TreeGrafter"/>
</dbReference>
<feature type="disulfide bond" evidence="5">
    <location>
        <begin position="55"/>
        <end position="94"/>
    </location>
</feature>
<evidence type="ECO:0000256" key="1">
    <source>
        <dbReference type="ARBA" id="ARBA00004613"/>
    </source>
</evidence>